<organism evidence="1 2">
    <name type="scientific">Brassica carinata</name>
    <name type="common">Ethiopian mustard</name>
    <name type="synonym">Abyssinian cabbage</name>
    <dbReference type="NCBI Taxonomy" id="52824"/>
    <lineage>
        <taxon>Eukaryota</taxon>
        <taxon>Viridiplantae</taxon>
        <taxon>Streptophyta</taxon>
        <taxon>Embryophyta</taxon>
        <taxon>Tracheophyta</taxon>
        <taxon>Spermatophyta</taxon>
        <taxon>Magnoliopsida</taxon>
        <taxon>eudicotyledons</taxon>
        <taxon>Gunneridae</taxon>
        <taxon>Pentapetalae</taxon>
        <taxon>rosids</taxon>
        <taxon>malvids</taxon>
        <taxon>Brassicales</taxon>
        <taxon>Brassicaceae</taxon>
        <taxon>Brassiceae</taxon>
        <taxon>Brassica</taxon>
    </lineage>
</organism>
<protein>
    <submittedName>
        <fullName evidence="1">Uncharacterized protein</fullName>
    </submittedName>
</protein>
<dbReference type="EMBL" id="JAAMPC010000017">
    <property type="protein sequence ID" value="KAG2247311.1"/>
    <property type="molecule type" value="Genomic_DNA"/>
</dbReference>
<dbReference type="AlphaFoldDB" id="A0A8X7TPE0"/>
<evidence type="ECO:0000313" key="2">
    <source>
        <dbReference type="Proteomes" id="UP000886595"/>
    </source>
</evidence>
<name>A0A8X7TPE0_BRACI</name>
<comment type="caution">
    <text evidence="1">The sequence shown here is derived from an EMBL/GenBank/DDBJ whole genome shotgun (WGS) entry which is preliminary data.</text>
</comment>
<keyword evidence="2" id="KW-1185">Reference proteome</keyword>
<sequence>MSYPLEKELTTLGVMITQLLIGKTYKVTIGMLEREALCHTTERSHDPPPAWRLSTVSIEINQDYWTLFLNQAIE</sequence>
<dbReference type="Proteomes" id="UP000886595">
    <property type="component" value="Unassembled WGS sequence"/>
</dbReference>
<proteinExistence type="predicted"/>
<reference evidence="1 2" key="1">
    <citation type="submission" date="2020-02" db="EMBL/GenBank/DDBJ databases">
        <authorList>
            <person name="Ma Q."/>
            <person name="Huang Y."/>
            <person name="Song X."/>
            <person name="Pei D."/>
        </authorList>
    </citation>
    <scope>NUCLEOTIDE SEQUENCE [LARGE SCALE GENOMIC DNA]</scope>
    <source>
        <strain evidence="1">Sxm20200214</strain>
        <tissue evidence="1">Leaf</tissue>
    </source>
</reference>
<evidence type="ECO:0000313" key="1">
    <source>
        <dbReference type="EMBL" id="KAG2247311.1"/>
    </source>
</evidence>
<accession>A0A8X7TPE0</accession>
<gene>
    <name evidence="1" type="ORF">Bca52824_086939</name>
</gene>